<dbReference type="Gene3D" id="1.10.1660.10">
    <property type="match status" value="1"/>
</dbReference>
<keyword evidence="2" id="KW-0805">Transcription regulation</keyword>
<accession>A0A4R6YM22</accession>
<dbReference type="PANTHER" id="PTHR30204:SF69">
    <property type="entry name" value="MERR-FAMILY TRANSCRIPTIONAL REGULATOR"/>
    <property type="match status" value="1"/>
</dbReference>
<dbReference type="PANTHER" id="PTHR30204">
    <property type="entry name" value="REDOX-CYCLING DRUG-SENSING TRANSCRIPTIONAL ACTIVATOR SOXR"/>
    <property type="match status" value="1"/>
</dbReference>
<dbReference type="InterPro" id="IPR015358">
    <property type="entry name" value="Tscrpt_reg_MerR_DNA-bd"/>
</dbReference>
<dbReference type="GO" id="GO:0003700">
    <property type="term" value="F:DNA-binding transcription factor activity"/>
    <property type="evidence" value="ECO:0007669"/>
    <property type="project" value="InterPro"/>
</dbReference>
<keyword evidence="4" id="KW-0804">Transcription</keyword>
<dbReference type="Pfam" id="PF09278">
    <property type="entry name" value="MerR-DNA-bind"/>
    <property type="match status" value="1"/>
</dbReference>
<evidence type="ECO:0000313" key="6">
    <source>
        <dbReference type="EMBL" id="TDR38403.1"/>
    </source>
</evidence>
<sequence>MTADLRKSDPPMTVRRLAHLGGVTVHVVRNYLRRGLLRAASHTEAGYQLFSTAELHRLHFIRTAQRLGFTLAEIEEILRRSRQRKSPCPLVRDIMTRRLKETRDQLEHLLALQMRMATAVAHWTHLPDAVPTGNDVCALIEAIAASEAAAVPQTTPRRLLGRRASSEKPS</sequence>
<keyword evidence="1" id="KW-0678">Repressor</keyword>
<keyword evidence="7" id="KW-1185">Reference proteome</keyword>
<dbReference type="EMBL" id="SNZH01000021">
    <property type="protein sequence ID" value="TDR38403.1"/>
    <property type="molecule type" value="Genomic_DNA"/>
</dbReference>
<dbReference type="AlphaFoldDB" id="A0A4R6YM22"/>
<name>A0A4R6YM22_9GAMM</name>
<dbReference type="PRINTS" id="PR00040">
    <property type="entry name" value="HTHMERR"/>
</dbReference>
<evidence type="ECO:0000313" key="7">
    <source>
        <dbReference type="Proteomes" id="UP000295293"/>
    </source>
</evidence>
<feature type="domain" description="HTH merR-type" evidence="5">
    <location>
        <begin position="11"/>
        <end position="80"/>
    </location>
</feature>
<evidence type="ECO:0000259" key="5">
    <source>
        <dbReference type="PROSITE" id="PS50937"/>
    </source>
</evidence>
<dbReference type="SMART" id="SM00422">
    <property type="entry name" value="HTH_MERR"/>
    <property type="match status" value="1"/>
</dbReference>
<dbReference type="PROSITE" id="PS50937">
    <property type="entry name" value="HTH_MERR_2"/>
    <property type="match status" value="1"/>
</dbReference>
<reference evidence="6 7" key="1">
    <citation type="submission" date="2019-03" db="EMBL/GenBank/DDBJ databases">
        <title>Genomic Encyclopedia of Type Strains, Phase IV (KMG-IV): sequencing the most valuable type-strain genomes for metagenomic binning, comparative biology and taxonomic classification.</title>
        <authorList>
            <person name="Goeker M."/>
        </authorList>
    </citation>
    <scope>NUCLEOTIDE SEQUENCE [LARGE SCALE GENOMIC DNA]</scope>
    <source>
        <strain evidence="6 7">DSM 21667</strain>
    </source>
</reference>
<comment type="caution">
    <text evidence="6">The sequence shown here is derived from an EMBL/GenBank/DDBJ whole genome shotgun (WGS) entry which is preliminary data.</text>
</comment>
<dbReference type="GO" id="GO:0003677">
    <property type="term" value="F:DNA binding"/>
    <property type="evidence" value="ECO:0007669"/>
    <property type="project" value="UniProtKB-KW"/>
</dbReference>
<evidence type="ECO:0000256" key="1">
    <source>
        <dbReference type="ARBA" id="ARBA00022491"/>
    </source>
</evidence>
<dbReference type="SUPFAM" id="SSF46955">
    <property type="entry name" value="Putative DNA-binding domain"/>
    <property type="match status" value="1"/>
</dbReference>
<dbReference type="Proteomes" id="UP000295293">
    <property type="component" value="Unassembled WGS sequence"/>
</dbReference>
<proteinExistence type="predicted"/>
<protein>
    <submittedName>
        <fullName evidence="6">DNA-binding transcriptional MerR regulator</fullName>
    </submittedName>
</protein>
<evidence type="ECO:0000256" key="3">
    <source>
        <dbReference type="ARBA" id="ARBA00023125"/>
    </source>
</evidence>
<keyword evidence="3 6" id="KW-0238">DNA-binding</keyword>
<organism evidence="6 7">
    <name type="scientific">Tahibacter aquaticus</name>
    <dbReference type="NCBI Taxonomy" id="520092"/>
    <lineage>
        <taxon>Bacteria</taxon>
        <taxon>Pseudomonadati</taxon>
        <taxon>Pseudomonadota</taxon>
        <taxon>Gammaproteobacteria</taxon>
        <taxon>Lysobacterales</taxon>
        <taxon>Rhodanobacteraceae</taxon>
        <taxon>Tahibacter</taxon>
    </lineage>
</organism>
<evidence type="ECO:0000256" key="4">
    <source>
        <dbReference type="ARBA" id="ARBA00023163"/>
    </source>
</evidence>
<evidence type="ECO:0000256" key="2">
    <source>
        <dbReference type="ARBA" id="ARBA00023015"/>
    </source>
</evidence>
<dbReference type="InterPro" id="IPR009061">
    <property type="entry name" value="DNA-bd_dom_put_sf"/>
</dbReference>
<dbReference type="InterPro" id="IPR047057">
    <property type="entry name" value="MerR_fam"/>
</dbReference>
<gene>
    <name evidence="6" type="ORF">DFR29_12175</name>
</gene>
<dbReference type="InterPro" id="IPR000551">
    <property type="entry name" value="MerR-type_HTH_dom"/>
</dbReference>